<name>A0A0E9UVR9_ANGAN</name>
<organism evidence="1">
    <name type="scientific">Anguilla anguilla</name>
    <name type="common">European freshwater eel</name>
    <name type="synonym">Muraena anguilla</name>
    <dbReference type="NCBI Taxonomy" id="7936"/>
    <lineage>
        <taxon>Eukaryota</taxon>
        <taxon>Metazoa</taxon>
        <taxon>Chordata</taxon>
        <taxon>Craniata</taxon>
        <taxon>Vertebrata</taxon>
        <taxon>Euteleostomi</taxon>
        <taxon>Actinopterygii</taxon>
        <taxon>Neopterygii</taxon>
        <taxon>Teleostei</taxon>
        <taxon>Anguilliformes</taxon>
        <taxon>Anguillidae</taxon>
        <taxon>Anguilla</taxon>
    </lineage>
</organism>
<sequence>MGFVDTIIYLPLQPENPQRLFHVVSSLNRFQRGNFIINYKVDAADSKQGAELHQNTRQQLNHNMVKLIIGKSGGPLDIKNDVFILMLYVKGD</sequence>
<protein>
    <submittedName>
        <fullName evidence="1">Uncharacterized protein</fullName>
    </submittedName>
</protein>
<accession>A0A0E9UVR9</accession>
<proteinExistence type="predicted"/>
<evidence type="ECO:0000313" key="1">
    <source>
        <dbReference type="EMBL" id="JAH69907.1"/>
    </source>
</evidence>
<reference evidence="1" key="1">
    <citation type="submission" date="2014-11" db="EMBL/GenBank/DDBJ databases">
        <authorList>
            <person name="Amaro Gonzalez C."/>
        </authorList>
    </citation>
    <scope>NUCLEOTIDE SEQUENCE</scope>
</reference>
<reference evidence="1" key="2">
    <citation type="journal article" date="2015" name="Fish Shellfish Immunol.">
        <title>Early steps in the European eel (Anguilla anguilla)-Vibrio vulnificus interaction in the gills: Role of the RtxA13 toxin.</title>
        <authorList>
            <person name="Callol A."/>
            <person name="Pajuelo D."/>
            <person name="Ebbesson L."/>
            <person name="Teles M."/>
            <person name="MacKenzie S."/>
            <person name="Amaro C."/>
        </authorList>
    </citation>
    <scope>NUCLEOTIDE SEQUENCE</scope>
</reference>
<dbReference type="AlphaFoldDB" id="A0A0E9UVR9"/>
<dbReference type="EMBL" id="GBXM01038670">
    <property type="protein sequence ID" value="JAH69907.1"/>
    <property type="molecule type" value="Transcribed_RNA"/>
</dbReference>